<name>A0A0L0FKJ6_9EUKA</name>
<dbReference type="SUPFAM" id="SSF48371">
    <property type="entry name" value="ARM repeat"/>
    <property type="match status" value="1"/>
</dbReference>
<keyword evidence="2" id="KW-1185">Reference proteome</keyword>
<dbReference type="InterPro" id="IPR002554">
    <property type="entry name" value="PP2A_B56"/>
</dbReference>
<dbReference type="GO" id="GO:0019888">
    <property type="term" value="F:protein phosphatase regulator activity"/>
    <property type="evidence" value="ECO:0007669"/>
    <property type="project" value="InterPro"/>
</dbReference>
<gene>
    <name evidence="1" type="ORF">SARC_10232</name>
</gene>
<evidence type="ECO:0008006" key="3">
    <source>
        <dbReference type="Google" id="ProtNLM"/>
    </source>
</evidence>
<dbReference type="eggNOG" id="KOG2085">
    <property type="taxonomic scope" value="Eukaryota"/>
</dbReference>
<dbReference type="RefSeq" id="XP_014151206.1">
    <property type="nucleotide sequence ID" value="XM_014295731.1"/>
</dbReference>
<protein>
    <recommendedName>
        <fullName evidence="3">Serine/threonine protein phosphatase 2A regulatory subunit</fullName>
    </recommendedName>
</protein>
<dbReference type="Gene3D" id="1.25.10.10">
    <property type="entry name" value="Leucine-rich Repeat Variant"/>
    <property type="match status" value="1"/>
</dbReference>
<dbReference type="AlphaFoldDB" id="A0A0L0FKJ6"/>
<organism evidence="1 2">
    <name type="scientific">Sphaeroforma arctica JP610</name>
    <dbReference type="NCBI Taxonomy" id="667725"/>
    <lineage>
        <taxon>Eukaryota</taxon>
        <taxon>Ichthyosporea</taxon>
        <taxon>Ichthyophonida</taxon>
        <taxon>Sphaeroforma</taxon>
    </lineage>
</organism>
<evidence type="ECO:0000313" key="2">
    <source>
        <dbReference type="Proteomes" id="UP000054560"/>
    </source>
</evidence>
<feature type="non-terminal residue" evidence="1">
    <location>
        <position position="1"/>
    </location>
</feature>
<dbReference type="PANTHER" id="PTHR10257:SF3">
    <property type="entry name" value="SERINE_THREONINE-PROTEIN PHOSPHATASE 2A 56 KDA REGULATORY SUBUNIT GAMMA ISOFORM"/>
    <property type="match status" value="1"/>
</dbReference>
<dbReference type="GeneID" id="25910736"/>
<dbReference type="Pfam" id="PF01603">
    <property type="entry name" value="B56"/>
    <property type="match status" value="1"/>
</dbReference>
<dbReference type="EMBL" id="KQ242775">
    <property type="protein sequence ID" value="KNC77304.1"/>
    <property type="molecule type" value="Genomic_DNA"/>
</dbReference>
<dbReference type="InterPro" id="IPR011989">
    <property type="entry name" value="ARM-like"/>
</dbReference>
<dbReference type="InterPro" id="IPR016024">
    <property type="entry name" value="ARM-type_fold"/>
</dbReference>
<sequence length="318" mass="37554">LQLVYEFFLRFLESQDFAPNTGKKFIDHSFIIPLLELFNTEDPREREFLKTILHRIYGKILNLRAFIRKSISNIFFQFIYETEQHNGVAELLEILGSIINGFATPLKEEHKTFLLTVLVPLHKVRSLTLYHPQLAYCVVQFLEKDPTLTEPVLLGILRYWPKTNSPKEVMFLNEIEEILDVIEPAEFQLIQVPLFTRMAMCISSPHFQIAERALYYWNNEYIVTLICENGNVILPIMFSSLYKASKSHWNRTIHGLVYNALKLFMDTNPVLFEECTTRYQQELQMEEEMEKERLQKWEDIKTLALQNPISAQIDMKEH</sequence>
<reference evidence="1 2" key="1">
    <citation type="submission" date="2011-02" db="EMBL/GenBank/DDBJ databases">
        <title>The Genome Sequence of Sphaeroforma arctica JP610.</title>
        <authorList>
            <consortium name="The Broad Institute Genome Sequencing Platform"/>
            <person name="Russ C."/>
            <person name="Cuomo C."/>
            <person name="Young S.K."/>
            <person name="Zeng Q."/>
            <person name="Gargeya S."/>
            <person name="Alvarado L."/>
            <person name="Berlin A."/>
            <person name="Chapman S.B."/>
            <person name="Chen Z."/>
            <person name="Freedman E."/>
            <person name="Gellesch M."/>
            <person name="Goldberg J."/>
            <person name="Griggs A."/>
            <person name="Gujja S."/>
            <person name="Heilman E."/>
            <person name="Heiman D."/>
            <person name="Howarth C."/>
            <person name="Mehta T."/>
            <person name="Neiman D."/>
            <person name="Pearson M."/>
            <person name="Roberts A."/>
            <person name="Saif S."/>
            <person name="Shea T."/>
            <person name="Shenoy N."/>
            <person name="Sisk P."/>
            <person name="Stolte C."/>
            <person name="Sykes S."/>
            <person name="White J."/>
            <person name="Yandava C."/>
            <person name="Burger G."/>
            <person name="Gray M.W."/>
            <person name="Holland P.W.H."/>
            <person name="King N."/>
            <person name="Lang F.B.F."/>
            <person name="Roger A.J."/>
            <person name="Ruiz-Trillo I."/>
            <person name="Haas B."/>
            <person name="Nusbaum C."/>
            <person name="Birren B."/>
        </authorList>
    </citation>
    <scope>NUCLEOTIDE SEQUENCE [LARGE SCALE GENOMIC DNA]</scope>
    <source>
        <strain evidence="1 2">JP610</strain>
    </source>
</reference>
<dbReference type="GO" id="GO:0007165">
    <property type="term" value="P:signal transduction"/>
    <property type="evidence" value="ECO:0007669"/>
    <property type="project" value="InterPro"/>
</dbReference>
<dbReference type="GO" id="GO:0000159">
    <property type="term" value="C:protein phosphatase type 2A complex"/>
    <property type="evidence" value="ECO:0007669"/>
    <property type="project" value="InterPro"/>
</dbReference>
<accession>A0A0L0FKJ6</accession>
<proteinExistence type="predicted"/>
<dbReference type="Proteomes" id="UP000054560">
    <property type="component" value="Unassembled WGS sequence"/>
</dbReference>
<dbReference type="OrthoDB" id="10264446at2759"/>
<dbReference type="FunFam" id="1.25.10.10:FF:000389">
    <property type="entry name" value="Serine/threonine-protein phosphatase 2A 56 kDa regulatory subunit"/>
    <property type="match status" value="1"/>
</dbReference>
<evidence type="ECO:0000313" key="1">
    <source>
        <dbReference type="EMBL" id="KNC77304.1"/>
    </source>
</evidence>
<dbReference type="STRING" id="667725.A0A0L0FKJ6"/>
<dbReference type="PIRSF" id="PIRSF028043">
    <property type="entry name" value="PP2A_B56"/>
    <property type="match status" value="1"/>
</dbReference>
<dbReference type="PANTHER" id="PTHR10257">
    <property type="entry name" value="SERINE/THREONINE PROTEIN PHOSPHATASE 2A PP2A REGULATORY SUBUNIT B"/>
    <property type="match status" value="1"/>
</dbReference>